<proteinExistence type="predicted"/>
<name>A0A1H1KWY9_9FLAO</name>
<dbReference type="InterPro" id="IPR032710">
    <property type="entry name" value="NTF2-like_dom_sf"/>
</dbReference>
<dbReference type="SUPFAM" id="SSF54427">
    <property type="entry name" value="NTF2-like"/>
    <property type="match status" value="1"/>
</dbReference>
<dbReference type="EMBL" id="LT629745">
    <property type="protein sequence ID" value="SDR66522.1"/>
    <property type="molecule type" value="Genomic_DNA"/>
</dbReference>
<evidence type="ECO:0000259" key="1">
    <source>
        <dbReference type="Pfam" id="PF14534"/>
    </source>
</evidence>
<organism evidence="2 3">
    <name type="scientific">Christiangramia echinicola</name>
    <dbReference type="NCBI Taxonomy" id="279359"/>
    <lineage>
        <taxon>Bacteria</taxon>
        <taxon>Pseudomonadati</taxon>
        <taxon>Bacteroidota</taxon>
        <taxon>Flavobacteriia</taxon>
        <taxon>Flavobacteriales</taxon>
        <taxon>Flavobacteriaceae</taxon>
        <taxon>Christiangramia</taxon>
    </lineage>
</organism>
<sequence length="437" mass="49336">MFIDPFPKQYFIAVCILFFSLHSGFSQQQADTAFFTSLEFPNFNSEDTPNIYIDGIHNNLHQLHTGFSPFAKLAEADGYKIKAFNNFEELKEVDILVVANAINAKNQGNWERPIFNAFDESEVKNINEWVRSGGRLLLIADHMPFAGAASSLAESFGFHYCDGFAQLAKEQNRNDVFSKSNKRLTDNPVTNGTYGEKIDEIVSFTGSSFKIPKEAIPVMKFRSGDKCLQPEVAWQFNDSTLTTDLSGSYQGALLDFGKGKIAVFGEAAMFTAQTVEQNGNTFKIGFNSPAAPNNVQFVRNVLLWLAEGKERPFQNSGKQNEILMVNREMELAFNNKNYRAIADFYSKDAVMLGSNTEVVGRENLREYWGRFEGGNTWNLSNIEIKELDGDYALQRGISVITWKNSEGEISESKVIFSLLWTKTEEGWKIMLDHYSPR</sequence>
<dbReference type="InterPro" id="IPR027843">
    <property type="entry name" value="DUF4440"/>
</dbReference>
<dbReference type="Gene3D" id="3.10.450.50">
    <property type="match status" value="1"/>
</dbReference>
<dbReference type="Pfam" id="PF14534">
    <property type="entry name" value="DUF4440"/>
    <property type="match status" value="1"/>
</dbReference>
<dbReference type="InterPro" id="IPR029062">
    <property type="entry name" value="Class_I_gatase-like"/>
</dbReference>
<dbReference type="AlphaFoldDB" id="A0A1H1KWY9"/>
<reference evidence="2 3" key="1">
    <citation type="submission" date="2016-10" db="EMBL/GenBank/DDBJ databases">
        <authorList>
            <person name="Varghese N."/>
            <person name="Submissions S."/>
        </authorList>
    </citation>
    <scope>NUCLEOTIDE SEQUENCE [LARGE SCALE GENOMIC DNA]</scope>
    <source>
        <strain evidence="2 3">Mar_2010_102</strain>
    </source>
</reference>
<dbReference type="SUPFAM" id="SSF52317">
    <property type="entry name" value="Class I glutamine amidotransferase-like"/>
    <property type="match status" value="1"/>
</dbReference>
<feature type="domain" description="DUF4440" evidence="1">
    <location>
        <begin position="325"/>
        <end position="429"/>
    </location>
</feature>
<evidence type="ECO:0000313" key="3">
    <source>
        <dbReference type="Proteomes" id="UP000198858"/>
    </source>
</evidence>
<accession>A0A1H1KWY9</accession>
<gene>
    <name evidence="2" type="ORF">SAMN04488552_0295</name>
</gene>
<dbReference type="Proteomes" id="UP000198858">
    <property type="component" value="Chromosome I"/>
</dbReference>
<protein>
    <recommendedName>
        <fullName evidence="1">DUF4440 domain-containing protein</fullName>
    </recommendedName>
</protein>
<evidence type="ECO:0000313" key="2">
    <source>
        <dbReference type="EMBL" id="SDR66522.1"/>
    </source>
</evidence>
<dbReference type="STRING" id="1250231.SAMN04488552_0295"/>
<dbReference type="RefSeq" id="WP_089661008.1">
    <property type="nucleotide sequence ID" value="NZ_LT629745.1"/>
</dbReference>
<keyword evidence="3" id="KW-1185">Reference proteome</keyword>